<evidence type="ECO:0000256" key="4">
    <source>
        <dbReference type="ARBA" id="ARBA00022475"/>
    </source>
</evidence>
<keyword evidence="7 11" id="KW-1133">Transmembrane helix</keyword>
<accession>A0ABT0PZP0</accession>
<dbReference type="RefSeq" id="WP_249706949.1">
    <property type="nucleotide sequence ID" value="NZ_JAMFMB010000003.1"/>
</dbReference>
<proteinExistence type="predicted"/>
<keyword evidence="4" id="KW-1003">Cell membrane</keyword>
<evidence type="ECO:0000256" key="5">
    <source>
        <dbReference type="ARBA" id="ARBA00022519"/>
    </source>
</evidence>
<feature type="transmembrane region" description="Helical" evidence="11">
    <location>
        <begin position="63"/>
        <end position="80"/>
    </location>
</feature>
<keyword evidence="13" id="KW-1185">Reference proteome</keyword>
<dbReference type="EMBL" id="JAMFMB010000003">
    <property type="protein sequence ID" value="MCL6282647.1"/>
    <property type="molecule type" value="Genomic_DNA"/>
</dbReference>
<dbReference type="Proteomes" id="UP001203880">
    <property type="component" value="Unassembled WGS sequence"/>
</dbReference>
<evidence type="ECO:0000256" key="6">
    <source>
        <dbReference type="ARBA" id="ARBA00022692"/>
    </source>
</evidence>
<evidence type="ECO:0000256" key="7">
    <source>
        <dbReference type="ARBA" id="ARBA00022989"/>
    </source>
</evidence>
<evidence type="ECO:0000256" key="1">
    <source>
        <dbReference type="ARBA" id="ARBA00004651"/>
    </source>
</evidence>
<keyword evidence="5" id="KW-0997">Cell inner membrane</keyword>
<sequence>MMDRLKQMNPVFLVLLLLFVAIAILSPYFLQPTGYMNFLKRAAPIAILAVGQLYVINSGGFDLSAGALVTLTVIGSSILLDGEASATWWVILAMLGVGVTVGTVNALVVSWLRVPSIIATLGMMITLSGIALTWSGGAPRGYLPENFRFFGRFLIKDLPLIKILPVAVIVMIVVCALLWWLMHRTNYGKRLIAMGDNPKAALLAGVPLTQTRIVAFAMSSISAVIAGILLGGFAGVSTDVGVGLELQAITAAVIGGAQLLGGRGTVGATIAGALVLQAMFTLLNILGFPKPVRDVVQGLILISAVVIAGYRRRRSGG</sequence>
<protein>
    <recommendedName>
        <fullName evidence="10">Autoinducer 2 import system permease protein LsrD</fullName>
    </recommendedName>
</protein>
<feature type="transmembrane region" description="Helical" evidence="11">
    <location>
        <begin position="12"/>
        <end position="30"/>
    </location>
</feature>
<feature type="transmembrane region" description="Helical" evidence="11">
    <location>
        <begin position="86"/>
        <end position="109"/>
    </location>
</feature>
<evidence type="ECO:0000313" key="13">
    <source>
        <dbReference type="Proteomes" id="UP001203880"/>
    </source>
</evidence>
<evidence type="ECO:0000256" key="3">
    <source>
        <dbReference type="ARBA" id="ARBA00022448"/>
    </source>
</evidence>
<name>A0ABT0PZP0_9RHOB</name>
<keyword evidence="8 11" id="KW-0472">Membrane</keyword>
<feature type="transmembrane region" description="Helical" evidence="11">
    <location>
        <begin position="213"/>
        <end position="234"/>
    </location>
</feature>
<evidence type="ECO:0000256" key="11">
    <source>
        <dbReference type="SAM" id="Phobius"/>
    </source>
</evidence>
<feature type="transmembrane region" description="Helical" evidence="11">
    <location>
        <begin position="158"/>
        <end position="181"/>
    </location>
</feature>
<evidence type="ECO:0000256" key="10">
    <source>
        <dbReference type="ARBA" id="ARBA00039381"/>
    </source>
</evidence>
<feature type="transmembrane region" description="Helical" evidence="11">
    <location>
        <begin position="116"/>
        <end position="138"/>
    </location>
</feature>
<dbReference type="CDD" id="cd06579">
    <property type="entry name" value="TM_PBP1_transp_AraH_like"/>
    <property type="match status" value="1"/>
</dbReference>
<dbReference type="Pfam" id="PF02653">
    <property type="entry name" value="BPD_transp_2"/>
    <property type="match status" value="1"/>
</dbReference>
<evidence type="ECO:0000256" key="2">
    <source>
        <dbReference type="ARBA" id="ARBA00011262"/>
    </source>
</evidence>
<keyword evidence="6 11" id="KW-0812">Transmembrane</keyword>
<feature type="transmembrane region" description="Helical" evidence="11">
    <location>
        <begin position="268"/>
        <end position="289"/>
    </location>
</feature>
<evidence type="ECO:0000256" key="9">
    <source>
        <dbReference type="ARBA" id="ARBA00025439"/>
    </source>
</evidence>
<evidence type="ECO:0000313" key="12">
    <source>
        <dbReference type="EMBL" id="MCL6282647.1"/>
    </source>
</evidence>
<comment type="caution">
    <text evidence="12">The sequence shown here is derived from an EMBL/GenBank/DDBJ whole genome shotgun (WGS) entry which is preliminary data.</text>
</comment>
<keyword evidence="3" id="KW-0813">Transport</keyword>
<gene>
    <name evidence="12" type="ORF">M3P21_03810</name>
</gene>
<dbReference type="InterPro" id="IPR001851">
    <property type="entry name" value="ABC_transp_permease"/>
</dbReference>
<organism evidence="12 13">
    <name type="scientific">Ruegeria spongiae</name>
    <dbReference type="NCBI Taxonomy" id="2942209"/>
    <lineage>
        <taxon>Bacteria</taxon>
        <taxon>Pseudomonadati</taxon>
        <taxon>Pseudomonadota</taxon>
        <taxon>Alphaproteobacteria</taxon>
        <taxon>Rhodobacterales</taxon>
        <taxon>Roseobacteraceae</taxon>
        <taxon>Ruegeria</taxon>
    </lineage>
</organism>
<comment type="subunit">
    <text evidence="2">The complex is composed of two ATP-binding proteins (LsrA), two transmembrane proteins (LsrC and LsrD) and a solute-binding protein (LsrB).</text>
</comment>
<dbReference type="PANTHER" id="PTHR32196:SF71">
    <property type="entry name" value="AUTOINDUCER 2 IMPORT SYSTEM PERMEASE PROTEIN LSRD"/>
    <property type="match status" value="1"/>
</dbReference>
<comment type="subcellular location">
    <subcellularLocation>
        <location evidence="1">Cell membrane</location>
        <topology evidence="1">Multi-pass membrane protein</topology>
    </subcellularLocation>
</comment>
<dbReference type="PANTHER" id="PTHR32196">
    <property type="entry name" value="ABC TRANSPORTER PERMEASE PROTEIN YPHD-RELATED-RELATED"/>
    <property type="match status" value="1"/>
</dbReference>
<comment type="function">
    <text evidence="9">Part of the ABC transporter complex LsrABCD involved in autoinducer 2 (AI-2) import. Probably responsible for the translocation of the substrate across the membrane.</text>
</comment>
<reference evidence="12" key="1">
    <citation type="submission" date="2022-05" db="EMBL/GenBank/DDBJ databases">
        <authorList>
            <person name="Park J.-S."/>
        </authorList>
    </citation>
    <scope>NUCLEOTIDE SEQUENCE</scope>
    <source>
        <strain evidence="12">2012CJ41-6</strain>
    </source>
</reference>
<evidence type="ECO:0000256" key="8">
    <source>
        <dbReference type="ARBA" id="ARBA00023136"/>
    </source>
</evidence>